<feature type="domain" description="Histidine kinase" evidence="6">
    <location>
        <begin position="579"/>
        <end position="797"/>
    </location>
</feature>
<dbReference type="PANTHER" id="PTHR43711">
    <property type="entry name" value="TWO-COMPONENT HISTIDINE KINASE"/>
    <property type="match status" value="1"/>
</dbReference>
<evidence type="ECO:0000259" key="6">
    <source>
        <dbReference type="PROSITE" id="PS50109"/>
    </source>
</evidence>
<dbReference type="PANTHER" id="PTHR43711:SF1">
    <property type="entry name" value="HISTIDINE KINASE 1"/>
    <property type="match status" value="1"/>
</dbReference>
<dbReference type="InterPro" id="IPR003594">
    <property type="entry name" value="HATPase_dom"/>
</dbReference>
<sequence>MPFKVTARTILQLGGELISSDGVAFYELIKNAFDAGSKRVIVDVANRLPIEIVESLLEDISSVGETKQDRLLKAVKEKIHYHAESNARGIVDWLREVDAAAKLDELASLLLDANTISFTDFGHGMSLAELDANYLTVGTPHRKLERLNSTKTILGEKGIGRLSTMRLGKHLWVQTATAEDTHWNILEIDWGDFGDEIGKLIEDVDVSPVKGDMIETEEKRGTTVWISRLNENWSRSKLAEIANDDIARLLDPFASSRRIAVTLKYNGQRVPVPRMSEILTERAHGILESRFELAKTRNGGKDVRFSGDIEYLVSSATGEKLEGRRTSFVHNYDDLCGLFNDQKSSDFDIDLDTLYSLGPFTLKCYWFNRRLIKKITVNEEVLDLKSLIRQWSGGLALYRDGFRVPPYGSEEDDWLDLDRRALASQGYKVNRAQLIGKVDISAAANPKLEDQTNREGLRDCPEKRALINLCKLALENEFRGYLIEVDEELRAKGKQKVDFGELSDQLSEVEEKINQSLDALLNKHDQKPELGLATVEKRLRSAYDTVVDVVEEMQSTVEATEDEKSKLLHLAALGLSVEKLAHELNRTTRHALEALHGIQKGKDADSLREAAEIQLVSLQKRLQNLDPQLGPKRNRKEEFDLRDCIRLAVGAYEGKAKRHGVELSVQFHPNRPINLKTVKACVIQVLHNLLDNSFYWLTAKRRKHDIVDERRKIEIIVNAQDGTFKFFDNGPGIAPENRERVFREFYTLKKSGEGKGLGLFIARELLELYGGTITLSEENVNENGRLTTFLVDFSGMKA</sequence>
<name>A0A5B9MTI2_9BACT</name>
<dbReference type="InterPro" id="IPR050736">
    <property type="entry name" value="Sensor_HK_Regulatory"/>
</dbReference>
<dbReference type="SMART" id="SM00387">
    <property type="entry name" value="HATPase_c"/>
    <property type="match status" value="1"/>
</dbReference>
<dbReference type="InterPro" id="IPR036890">
    <property type="entry name" value="HATPase_C_sf"/>
</dbReference>
<dbReference type="Pfam" id="PF02518">
    <property type="entry name" value="HATPase_c"/>
    <property type="match status" value="1"/>
</dbReference>
<dbReference type="Proteomes" id="UP000321353">
    <property type="component" value="Chromosome"/>
</dbReference>
<keyword evidence="8" id="KW-1185">Reference proteome</keyword>
<evidence type="ECO:0000313" key="8">
    <source>
        <dbReference type="Proteomes" id="UP000321353"/>
    </source>
</evidence>
<dbReference type="PROSITE" id="PS50109">
    <property type="entry name" value="HIS_KIN"/>
    <property type="match status" value="1"/>
</dbReference>
<organism evidence="7 8">
    <name type="scientific">Stieleria maiorica</name>
    <dbReference type="NCBI Taxonomy" id="2795974"/>
    <lineage>
        <taxon>Bacteria</taxon>
        <taxon>Pseudomonadati</taxon>
        <taxon>Planctomycetota</taxon>
        <taxon>Planctomycetia</taxon>
        <taxon>Pirellulales</taxon>
        <taxon>Pirellulaceae</taxon>
        <taxon>Stieleria</taxon>
    </lineage>
</organism>
<gene>
    <name evidence="7" type="primary">cqsS_2</name>
    <name evidence="7" type="ORF">Mal15_65090</name>
</gene>
<dbReference type="PRINTS" id="PR00344">
    <property type="entry name" value="BCTRLSENSOR"/>
</dbReference>
<evidence type="ECO:0000256" key="3">
    <source>
        <dbReference type="ARBA" id="ARBA00022679"/>
    </source>
</evidence>
<dbReference type="AlphaFoldDB" id="A0A5B9MTI2"/>
<keyword evidence="4 7" id="KW-0418">Kinase</keyword>
<dbReference type="InterPro" id="IPR005467">
    <property type="entry name" value="His_kinase_dom"/>
</dbReference>
<dbReference type="GO" id="GO:0004673">
    <property type="term" value="F:protein histidine kinase activity"/>
    <property type="evidence" value="ECO:0007669"/>
    <property type="project" value="UniProtKB-EC"/>
</dbReference>
<dbReference type="KEGG" id="smam:Mal15_65090"/>
<dbReference type="Gene3D" id="3.30.565.10">
    <property type="entry name" value="Histidine kinase-like ATPase, C-terminal domain"/>
    <property type="match status" value="2"/>
</dbReference>
<protein>
    <recommendedName>
        <fullName evidence="2">histidine kinase</fullName>
        <ecNumber evidence="2">2.7.13.3</ecNumber>
    </recommendedName>
</protein>
<accession>A0A5B9MTI2</accession>
<dbReference type="InterPro" id="IPR004358">
    <property type="entry name" value="Sig_transdc_His_kin-like_C"/>
</dbReference>
<reference evidence="7 8" key="1">
    <citation type="submission" date="2019-02" db="EMBL/GenBank/DDBJ databases">
        <title>Planctomycetal bacteria perform biofilm scaping via a novel small molecule.</title>
        <authorList>
            <person name="Jeske O."/>
            <person name="Boedeker C."/>
            <person name="Wiegand S."/>
            <person name="Breitling P."/>
            <person name="Kallscheuer N."/>
            <person name="Jogler M."/>
            <person name="Rohde M."/>
            <person name="Petersen J."/>
            <person name="Medema M.H."/>
            <person name="Surup F."/>
            <person name="Jogler C."/>
        </authorList>
    </citation>
    <scope>NUCLEOTIDE SEQUENCE [LARGE SCALE GENOMIC DNA]</scope>
    <source>
        <strain evidence="7 8">Mal15</strain>
    </source>
</reference>
<dbReference type="GO" id="GO:0000160">
    <property type="term" value="P:phosphorelay signal transduction system"/>
    <property type="evidence" value="ECO:0007669"/>
    <property type="project" value="UniProtKB-KW"/>
</dbReference>
<evidence type="ECO:0000313" key="7">
    <source>
        <dbReference type="EMBL" id="QEG02388.1"/>
    </source>
</evidence>
<evidence type="ECO:0000256" key="1">
    <source>
        <dbReference type="ARBA" id="ARBA00000085"/>
    </source>
</evidence>
<proteinExistence type="predicted"/>
<dbReference type="EMBL" id="CP036264">
    <property type="protein sequence ID" value="QEG02388.1"/>
    <property type="molecule type" value="Genomic_DNA"/>
</dbReference>
<evidence type="ECO:0000256" key="4">
    <source>
        <dbReference type="ARBA" id="ARBA00022777"/>
    </source>
</evidence>
<dbReference type="RefSeq" id="WP_147871339.1">
    <property type="nucleotide sequence ID" value="NZ_CP036264.1"/>
</dbReference>
<dbReference type="EC" id="2.7.13.3" evidence="2"/>
<comment type="catalytic activity">
    <reaction evidence="1">
        <text>ATP + protein L-histidine = ADP + protein N-phospho-L-histidine.</text>
        <dbReference type="EC" id="2.7.13.3"/>
    </reaction>
</comment>
<keyword evidence="3 7" id="KW-0808">Transferase</keyword>
<evidence type="ECO:0000256" key="2">
    <source>
        <dbReference type="ARBA" id="ARBA00012438"/>
    </source>
</evidence>
<evidence type="ECO:0000256" key="5">
    <source>
        <dbReference type="ARBA" id="ARBA00023012"/>
    </source>
</evidence>
<dbReference type="SUPFAM" id="SSF55874">
    <property type="entry name" value="ATPase domain of HSP90 chaperone/DNA topoisomerase II/histidine kinase"/>
    <property type="match status" value="3"/>
</dbReference>
<dbReference type="Pfam" id="PF13589">
    <property type="entry name" value="HATPase_c_3"/>
    <property type="match status" value="1"/>
</dbReference>
<keyword evidence="5" id="KW-0902">Two-component regulatory system</keyword>